<dbReference type="PANTHER" id="PTHR43364">
    <property type="entry name" value="NADH-SPECIFIC METHYLGLYOXAL REDUCTASE-RELATED"/>
    <property type="match status" value="1"/>
</dbReference>
<dbReference type="GO" id="GO:0005829">
    <property type="term" value="C:cytosol"/>
    <property type="evidence" value="ECO:0007669"/>
    <property type="project" value="TreeGrafter"/>
</dbReference>
<dbReference type="SUPFAM" id="SSF51430">
    <property type="entry name" value="NAD(P)-linked oxidoreductase"/>
    <property type="match status" value="1"/>
</dbReference>
<evidence type="ECO:0000259" key="2">
    <source>
        <dbReference type="Pfam" id="PF00248"/>
    </source>
</evidence>
<protein>
    <submittedName>
        <fullName evidence="3">Oxidoreductase ion channel protein IolS</fullName>
    </submittedName>
</protein>
<dbReference type="InterPro" id="IPR023210">
    <property type="entry name" value="NADP_OxRdtase_dom"/>
</dbReference>
<feature type="domain" description="NADP-dependent oxidoreductase" evidence="2">
    <location>
        <begin position="15"/>
        <end position="114"/>
    </location>
</feature>
<dbReference type="Proteomes" id="UP000244369">
    <property type="component" value="Chromosome"/>
</dbReference>
<dbReference type="EMBL" id="CP027805">
    <property type="protein sequence ID" value="AWD62705.1"/>
    <property type="molecule type" value="Genomic_DNA"/>
</dbReference>
<dbReference type="Pfam" id="PF00248">
    <property type="entry name" value="Aldo_ket_red"/>
    <property type="match status" value="1"/>
</dbReference>
<accession>A0A2S1ES11</accession>
<keyword evidence="1" id="KW-0560">Oxidoreductase</keyword>
<dbReference type="AlphaFoldDB" id="A0A2S1ES11"/>
<sequence>MYPVTIGHSEIKVNPLGLGTNAVGGYNLFPGLDDQAGIDLVKTALDNGINLLDTAYVYGLGHSEELIGQAIQDYDRHKIIIATKGAHDFSTGKEVINNDPDFITKQVNDSLKRL</sequence>
<dbReference type="Gene3D" id="3.20.20.100">
    <property type="entry name" value="NADP-dependent oxidoreductase domain"/>
    <property type="match status" value="1"/>
</dbReference>
<dbReference type="PANTHER" id="PTHR43364:SF4">
    <property type="entry name" value="NAD(P)-LINKED OXIDOREDUCTASE SUPERFAMILY PROTEIN"/>
    <property type="match status" value="1"/>
</dbReference>
<evidence type="ECO:0000313" key="3">
    <source>
        <dbReference type="EMBL" id="AWD62705.1"/>
    </source>
</evidence>
<organism evidence="3 4">
    <name type="scientific">Limosilactobacillus reuteri</name>
    <name type="common">Lactobacillus reuteri</name>
    <dbReference type="NCBI Taxonomy" id="1598"/>
    <lineage>
        <taxon>Bacteria</taxon>
        <taxon>Bacillati</taxon>
        <taxon>Bacillota</taxon>
        <taxon>Bacilli</taxon>
        <taxon>Lactobacillales</taxon>
        <taxon>Lactobacillaceae</taxon>
        <taxon>Limosilactobacillus</taxon>
    </lineage>
</organism>
<evidence type="ECO:0000256" key="1">
    <source>
        <dbReference type="ARBA" id="ARBA00023002"/>
    </source>
</evidence>
<proteinExistence type="predicted"/>
<dbReference type="InterPro" id="IPR036812">
    <property type="entry name" value="NAD(P)_OxRdtase_dom_sf"/>
</dbReference>
<dbReference type="InterPro" id="IPR050523">
    <property type="entry name" value="AKR_Detox_Biosynth"/>
</dbReference>
<name>A0A2S1ES11_LIMRT</name>
<reference evidence="3 4" key="1">
    <citation type="submission" date="2018-03" db="EMBL/GenBank/DDBJ databases">
        <title>Complete Genome Sequence of the Chinese traditional Highland Barley wine Isolate Lactobacillus reuteri WHH1689.</title>
        <authorList>
            <person name="Chen S."/>
            <person name="Chen L."/>
            <person name="Chen L."/>
            <person name="Li Y."/>
        </authorList>
    </citation>
    <scope>NUCLEOTIDE SEQUENCE [LARGE SCALE GENOMIC DNA]</scope>
    <source>
        <strain evidence="3 4">WHH1689</strain>
    </source>
</reference>
<evidence type="ECO:0000313" key="4">
    <source>
        <dbReference type="Proteomes" id="UP000244369"/>
    </source>
</evidence>
<dbReference type="GO" id="GO:0016491">
    <property type="term" value="F:oxidoreductase activity"/>
    <property type="evidence" value="ECO:0007669"/>
    <property type="project" value="UniProtKB-KW"/>
</dbReference>
<gene>
    <name evidence="3" type="ORF">LWHH1689_1401</name>
</gene>